<dbReference type="NCBIfam" id="TIGR01730">
    <property type="entry name" value="RND_mfp"/>
    <property type="match status" value="1"/>
</dbReference>
<dbReference type="InterPro" id="IPR051909">
    <property type="entry name" value="MFP_Cation_Efflux"/>
</dbReference>
<dbReference type="GO" id="GO:0060003">
    <property type="term" value="P:copper ion export"/>
    <property type="evidence" value="ECO:0007669"/>
    <property type="project" value="TreeGrafter"/>
</dbReference>
<dbReference type="GO" id="GO:0016020">
    <property type="term" value="C:membrane"/>
    <property type="evidence" value="ECO:0007669"/>
    <property type="project" value="InterPro"/>
</dbReference>
<dbReference type="Pfam" id="PF25973">
    <property type="entry name" value="BSH_CzcB"/>
    <property type="match status" value="1"/>
</dbReference>
<dbReference type="FunFam" id="2.40.30.170:FF:000010">
    <property type="entry name" value="Efflux RND transporter periplasmic adaptor subunit"/>
    <property type="match status" value="1"/>
</dbReference>
<dbReference type="Pfam" id="PF25954">
    <property type="entry name" value="Beta-barrel_RND_2"/>
    <property type="match status" value="1"/>
</dbReference>
<evidence type="ECO:0000259" key="5">
    <source>
        <dbReference type="Pfam" id="PF25954"/>
    </source>
</evidence>
<evidence type="ECO:0000259" key="6">
    <source>
        <dbReference type="Pfam" id="PF25973"/>
    </source>
</evidence>
<dbReference type="GO" id="GO:0046914">
    <property type="term" value="F:transition metal ion binding"/>
    <property type="evidence" value="ECO:0007669"/>
    <property type="project" value="TreeGrafter"/>
</dbReference>
<dbReference type="EMBL" id="FZQA01000009">
    <property type="protein sequence ID" value="SNT75728.1"/>
    <property type="molecule type" value="Genomic_DNA"/>
</dbReference>
<dbReference type="RefSeq" id="WP_159462517.1">
    <property type="nucleotide sequence ID" value="NZ_FZQA01000009.1"/>
</dbReference>
<keyword evidence="9" id="KW-1185">Reference proteome</keyword>
<dbReference type="AlphaFoldDB" id="A0A239Q069"/>
<dbReference type="PANTHER" id="PTHR30097:SF4">
    <property type="entry name" value="SLR6042 PROTEIN"/>
    <property type="match status" value="1"/>
</dbReference>
<keyword evidence="2" id="KW-0813">Transport</keyword>
<keyword evidence="4" id="KW-0732">Signal</keyword>
<dbReference type="Gene3D" id="2.40.420.20">
    <property type="match status" value="1"/>
</dbReference>
<feature type="region of interest" description="Disordered" evidence="3">
    <location>
        <begin position="34"/>
        <end position="63"/>
    </location>
</feature>
<evidence type="ECO:0000256" key="3">
    <source>
        <dbReference type="SAM" id="MobiDB-lite"/>
    </source>
</evidence>
<name>A0A239Q069_9PROT</name>
<organism evidence="8 9">
    <name type="scientific">Amphiplicatus metriothermophilus</name>
    <dbReference type="NCBI Taxonomy" id="1519374"/>
    <lineage>
        <taxon>Bacteria</taxon>
        <taxon>Pseudomonadati</taxon>
        <taxon>Pseudomonadota</taxon>
        <taxon>Alphaproteobacteria</taxon>
        <taxon>Parvularculales</taxon>
        <taxon>Parvularculaceae</taxon>
        <taxon>Amphiplicatus</taxon>
    </lineage>
</organism>
<feature type="domain" description="CzcB-like C-terminal circularly permuted SH3-like" evidence="7">
    <location>
        <begin position="317"/>
        <end position="377"/>
    </location>
</feature>
<dbReference type="Pfam" id="PF25975">
    <property type="entry name" value="CzcB_C"/>
    <property type="match status" value="1"/>
</dbReference>
<dbReference type="OrthoDB" id="9774837at2"/>
<dbReference type="GO" id="GO:0030288">
    <property type="term" value="C:outer membrane-bounded periplasmic space"/>
    <property type="evidence" value="ECO:0007669"/>
    <property type="project" value="TreeGrafter"/>
</dbReference>
<dbReference type="InterPro" id="IPR058792">
    <property type="entry name" value="Beta-barrel_RND_2"/>
</dbReference>
<evidence type="ECO:0000256" key="4">
    <source>
        <dbReference type="SAM" id="SignalP"/>
    </source>
</evidence>
<evidence type="ECO:0000259" key="7">
    <source>
        <dbReference type="Pfam" id="PF25975"/>
    </source>
</evidence>
<dbReference type="GO" id="GO:0022857">
    <property type="term" value="F:transmembrane transporter activity"/>
    <property type="evidence" value="ECO:0007669"/>
    <property type="project" value="InterPro"/>
</dbReference>
<dbReference type="Gene3D" id="2.40.30.170">
    <property type="match status" value="1"/>
</dbReference>
<evidence type="ECO:0000313" key="8">
    <source>
        <dbReference type="EMBL" id="SNT75728.1"/>
    </source>
</evidence>
<dbReference type="Proteomes" id="UP000198346">
    <property type="component" value="Unassembled WGS sequence"/>
</dbReference>
<dbReference type="SUPFAM" id="SSF111369">
    <property type="entry name" value="HlyD-like secretion proteins"/>
    <property type="match status" value="1"/>
</dbReference>
<dbReference type="InterPro" id="IPR058649">
    <property type="entry name" value="CzcB_C"/>
</dbReference>
<evidence type="ECO:0000256" key="1">
    <source>
        <dbReference type="ARBA" id="ARBA00009477"/>
    </source>
</evidence>
<feature type="chain" id="PRO_5013303391" evidence="4">
    <location>
        <begin position="25"/>
        <end position="391"/>
    </location>
</feature>
<dbReference type="PANTHER" id="PTHR30097">
    <property type="entry name" value="CATION EFFLUX SYSTEM PROTEIN CUSB"/>
    <property type="match status" value="1"/>
</dbReference>
<dbReference type="InterPro" id="IPR058647">
    <property type="entry name" value="BSH_CzcB-like"/>
</dbReference>
<feature type="signal peptide" evidence="4">
    <location>
        <begin position="1"/>
        <end position="24"/>
    </location>
</feature>
<sequence>MTRKMKSSLGVAAIAIVIAGAAFALINQPPNAKNEVAAPASQETEHGEEHEEGGVVEMTAADRKAKGVTTAPVDMRVLTDEAVVPGEVTLDLYRSAQIAPRISAQIVARQARLGDHVKTGQALVTLSSVEMADAQGNLIVATREWSRVRELGREIVSERRYVEAQVAAEQARAKLLAFGMTPEQIEALVKNGDASKATGTFDLLAPQDGTVVKDDFVVGEVVDAGRVLFQITDESRVWVQAQLTPDQAAHAEVGSSVRILIDKDHAVGGRIVQVHHTLDETTRTLPIRVEVDNAGDELHPGQYVSVAVGVGDGKQALAVPEAAVTLMDGNPTVFKVEGDELHPTAIKTGVTRGGWVEVTAGLSAGDKIATTEVFLLKSLIQKSQMGEGHGH</sequence>
<accession>A0A239Q069</accession>
<evidence type="ECO:0000256" key="2">
    <source>
        <dbReference type="ARBA" id="ARBA00022448"/>
    </source>
</evidence>
<dbReference type="Gene3D" id="2.40.50.100">
    <property type="match status" value="1"/>
</dbReference>
<proteinExistence type="inferred from homology"/>
<comment type="similarity">
    <text evidence="1">Belongs to the membrane fusion protein (MFP) (TC 8.A.1) family.</text>
</comment>
<feature type="domain" description="CusB-like beta-barrel" evidence="5">
    <location>
        <begin position="236"/>
        <end position="308"/>
    </location>
</feature>
<feature type="compositionally biased region" description="Basic and acidic residues" evidence="3">
    <location>
        <begin position="43"/>
        <end position="53"/>
    </location>
</feature>
<evidence type="ECO:0000313" key="9">
    <source>
        <dbReference type="Proteomes" id="UP000198346"/>
    </source>
</evidence>
<gene>
    <name evidence="8" type="ORF">SAMN06297382_2877</name>
</gene>
<protein>
    <submittedName>
        <fullName evidence="8">Membrane fusion protein, cobalt-zinc-cadmium efflux system</fullName>
    </submittedName>
</protein>
<feature type="domain" description="CzcB-like barrel-sandwich hybrid" evidence="6">
    <location>
        <begin position="94"/>
        <end position="233"/>
    </location>
</feature>
<dbReference type="InterPro" id="IPR006143">
    <property type="entry name" value="RND_pump_MFP"/>
</dbReference>
<dbReference type="GO" id="GO:0015679">
    <property type="term" value="P:plasma membrane copper ion transport"/>
    <property type="evidence" value="ECO:0007669"/>
    <property type="project" value="TreeGrafter"/>
</dbReference>
<reference evidence="8 9" key="1">
    <citation type="submission" date="2017-07" db="EMBL/GenBank/DDBJ databases">
        <authorList>
            <person name="Sun Z.S."/>
            <person name="Albrecht U."/>
            <person name="Echele G."/>
            <person name="Lee C.C."/>
        </authorList>
    </citation>
    <scope>NUCLEOTIDE SEQUENCE [LARGE SCALE GENOMIC DNA]</scope>
    <source>
        <strain evidence="8 9">CGMCC 1.12710</strain>
    </source>
</reference>